<proteinExistence type="predicted"/>
<dbReference type="PANTHER" id="PTHR46484">
    <property type="entry name" value="SI:CH211-171H4.5-RELATED"/>
    <property type="match status" value="1"/>
</dbReference>
<reference evidence="2 3" key="1">
    <citation type="submission" date="2021-06" db="EMBL/GenBank/DDBJ databases">
        <authorList>
            <person name="Palmer J.M."/>
        </authorList>
    </citation>
    <scope>NUCLEOTIDE SEQUENCE [LARGE SCALE GENOMIC DNA]</scope>
    <source>
        <strain evidence="3">if_2019</strain>
        <tissue evidence="2">Muscle</tissue>
    </source>
</reference>
<organism evidence="2 3">
    <name type="scientific">Ilyodon furcidens</name>
    <name type="common">goldbreast splitfin</name>
    <dbReference type="NCBI Taxonomy" id="33524"/>
    <lineage>
        <taxon>Eukaryota</taxon>
        <taxon>Metazoa</taxon>
        <taxon>Chordata</taxon>
        <taxon>Craniata</taxon>
        <taxon>Vertebrata</taxon>
        <taxon>Euteleostomi</taxon>
        <taxon>Actinopterygii</taxon>
        <taxon>Neopterygii</taxon>
        <taxon>Teleostei</taxon>
        <taxon>Neoteleostei</taxon>
        <taxon>Acanthomorphata</taxon>
        <taxon>Ovalentaria</taxon>
        <taxon>Atherinomorphae</taxon>
        <taxon>Cyprinodontiformes</taxon>
        <taxon>Goodeidae</taxon>
        <taxon>Ilyodon</taxon>
    </lineage>
</organism>
<name>A0ABV0TNW6_9TELE</name>
<sequence length="189" mass="20650">MAALSENVLTVNMLLIVFFLPGILGGCPNSFLFADTPGQIEALSGSCLQIPCRYNSTDPSYNVTRPIYGVWYRATTNHNVKPCPVIFNSSGSVNTYLLEIIGNLTEKNCNTLFPDVNTSYTDRYIFRIMNWPFRATAICDPVNITVRGHSAGGIGAKCATICRGYSPWCGCPGLECLPPSLCPSFLPTY</sequence>
<keyword evidence="1" id="KW-0732">Signal</keyword>
<dbReference type="Gene3D" id="2.60.40.10">
    <property type="entry name" value="Immunoglobulins"/>
    <property type="match status" value="1"/>
</dbReference>
<dbReference type="EMBL" id="JAHRIQ010039996">
    <property type="protein sequence ID" value="MEQ2234496.1"/>
    <property type="molecule type" value="Genomic_DNA"/>
</dbReference>
<dbReference type="Proteomes" id="UP001482620">
    <property type="component" value="Unassembled WGS sequence"/>
</dbReference>
<keyword evidence="3" id="KW-1185">Reference proteome</keyword>
<comment type="caution">
    <text evidence="2">The sequence shown here is derived from an EMBL/GenBank/DDBJ whole genome shotgun (WGS) entry which is preliminary data.</text>
</comment>
<evidence type="ECO:0000313" key="3">
    <source>
        <dbReference type="Proteomes" id="UP001482620"/>
    </source>
</evidence>
<accession>A0ABV0TNW6</accession>
<dbReference type="InterPro" id="IPR013783">
    <property type="entry name" value="Ig-like_fold"/>
</dbReference>
<feature type="chain" id="PRO_5045059492" evidence="1">
    <location>
        <begin position="26"/>
        <end position="189"/>
    </location>
</feature>
<dbReference type="PANTHER" id="PTHR46484:SF8">
    <property type="entry name" value="B-CELL RECEPTOR CD22-LIKE-RELATED"/>
    <property type="match status" value="1"/>
</dbReference>
<feature type="signal peptide" evidence="1">
    <location>
        <begin position="1"/>
        <end position="25"/>
    </location>
</feature>
<evidence type="ECO:0000313" key="2">
    <source>
        <dbReference type="EMBL" id="MEQ2234496.1"/>
    </source>
</evidence>
<evidence type="ECO:0000256" key="1">
    <source>
        <dbReference type="SAM" id="SignalP"/>
    </source>
</evidence>
<gene>
    <name evidence="2" type="ORF">ILYODFUR_032368</name>
</gene>
<protein>
    <submittedName>
        <fullName evidence="2">Uncharacterized protein</fullName>
    </submittedName>
</protein>